<accession>A0A9P6EA35</accession>
<gene>
    <name evidence="2" type="ORF">CPB83DRAFT_859811</name>
</gene>
<organism evidence="2 3">
    <name type="scientific">Crepidotus variabilis</name>
    <dbReference type="NCBI Taxonomy" id="179855"/>
    <lineage>
        <taxon>Eukaryota</taxon>
        <taxon>Fungi</taxon>
        <taxon>Dikarya</taxon>
        <taxon>Basidiomycota</taxon>
        <taxon>Agaricomycotina</taxon>
        <taxon>Agaricomycetes</taxon>
        <taxon>Agaricomycetidae</taxon>
        <taxon>Agaricales</taxon>
        <taxon>Agaricineae</taxon>
        <taxon>Crepidotaceae</taxon>
        <taxon>Crepidotus</taxon>
    </lineage>
</organism>
<sequence length="253" mass="26630">MLKLGYLLYLAFLILTVVAKSPESAEHIRSLSNAQRIARRLPLRPPKFGRFLPGSATPVLAARTGSPSIVPVVNAKIKVTRADNGNLVGYISKTYSNPAQNYNWFGVTSSIANALQVSFTPATGSGPIEITQLNGPDSSYHFLGAVPGNSGSNLSASNGNRIFVTSSSHTAAGSPPTGAGASNAFNSGTASESTIWFYDTTSQSLTAVWHNTDGSPTTTNLLYQPSLGALELSGTQPSPTNTNLYQVVYTVVF</sequence>
<evidence type="ECO:0000313" key="2">
    <source>
        <dbReference type="EMBL" id="KAF9525277.1"/>
    </source>
</evidence>
<protein>
    <submittedName>
        <fullName evidence="2">Uncharacterized protein</fullName>
    </submittedName>
</protein>
<feature type="chain" id="PRO_5040162444" evidence="1">
    <location>
        <begin position="20"/>
        <end position="253"/>
    </location>
</feature>
<evidence type="ECO:0000313" key="3">
    <source>
        <dbReference type="Proteomes" id="UP000807306"/>
    </source>
</evidence>
<name>A0A9P6EA35_9AGAR</name>
<comment type="caution">
    <text evidence="2">The sequence shown here is derived from an EMBL/GenBank/DDBJ whole genome shotgun (WGS) entry which is preliminary data.</text>
</comment>
<dbReference type="OrthoDB" id="4584900at2759"/>
<dbReference type="Proteomes" id="UP000807306">
    <property type="component" value="Unassembled WGS sequence"/>
</dbReference>
<feature type="signal peptide" evidence="1">
    <location>
        <begin position="1"/>
        <end position="19"/>
    </location>
</feature>
<proteinExistence type="predicted"/>
<dbReference type="AlphaFoldDB" id="A0A9P6EA35"/>
<keyword evidence="3" id="KW-1185">Reference proteome</keyword>
<evidence type="ECO:0000256" key="1">
    <source>
        <dbReference type="SAM" id="SignalP"/>
    </source>
</evidence>
<dbReference type="EMBL" id="MU157886">
    <property type="protein sequence ID" value="KAF9525277.1"/>
    <property type="molecule type" value="Genomic_DNA"/>
</dbReference>
<reference evidence="2" key="1">
    <citation type="submission" date="2020-11" db="EMBL/GenBank/DDBJ databases">
        <authorList>
            <consortium name="DOE Joint Genome Institute"/>
            <person name="Ahrendt S."/>
            <person name="Riley R."/>
            <person name="Andreopoulos W."/>
            <person name="Labutti K."/>
            <person name="Pangilinan J."/>
            <person name="Ruiz-Duenas F.J."/>
            <person name="Barrasa J.M."/>
            <person name="Sanchez-Garcia M."/>
            <person name="Camarero S."/>
            <person name="Miyauchi S."/>
            <person name="Serrano A."/>
            <person name="Linde D."/>
            <person name="Babiker R."/>
            <person name="Drula E."/>
            <person name="Ayuso-Fernandez I."/>
            <person name="Pacheco R."/>
            <person name="Padilla G."/>
            <person name="Ferreira P."/>
            <person name="Barriuso J."/>
            <person name="Kellner H."/>
            <person name="Castanera R."/>
            <person name="Alfaro M."/>
            <person name="Ramirez L."/>
            <person name="Pisabarro A.G."/>
            <person name="Kuo A."/>
            <person name="Tritt A."/>
            <person name="Lipzen A."/>
            <person name="He G."/>
            <person name="Yan M."/>
            <person name="Ng V."/>
            <person name="Cullen D."/>
            <person name="Martin F."/>
            <person name="Rosso M.-N."/>
            <person name="Henrissat B."/>
            <person name="Hibbett D."/>
            <person name="Martinez A.T."/>
            <person name="Grigoriev I.V."/>
        </authorList>
    </citation>
    <scope>NUCLEOTIDE SEQUENCE</scope>
    <source>
        <strain evidence="2">CBS 506.95</strain>
    </source>
</reference>
<keyword evidence="1" id="KW-0732">Signal</keyword>